<evidence type="ECO:0000256" key="5">
    <source>
        <dbReference type="ARBA" id="ARBA00024029"/>
    </source>
</evidence>
<dbReference type="Proteomes" id="UP000308744">
    <property type="component" value="Unassembled WGS sequence"/>
</dbReference>
<evidence type="ECO:0000313" key="6">
    <source>
        <dbReference type="EMBL" id="TKI60061.1"/>
    </source>
</evidence>
<dbReference type="Pfam" id="PF02633">
    <property type="entry name" value="Creatininase"/>
    <property type="match status" value="1"/>
</dbReference>
<dbReference type="PANTHER" id="PTHR35005">
    <property type="entry name" value="3-DEHYDRO-SCYLLO-INOSOSE HYDROLASE"/>
    <property type="match status" value="1"/>
</dbReference>
<name>A0A4U2YK61_9BACI</name>
<protein>
    <submittedName>
        <fullName evidence="6">Creatininase family protein</fullName>
    </submittedName>
</protein>
<comment type="caution">
    <text evidence="6">The sequence shown here is derived from an EMBL/GenBank/DDBJ whole genome shotgun (WGS) entry which is preliminary data.</text>
</comment>
<gene>
    <name evidence="6" type="ORF">FC756_19760</name>
</gene>
<evidence type="ECO:0000313" key="7">
    <source>
        <dbReference type="Proteomes" id="UP000308744"/>
    </source>
</evidence>
<dbReference type="AlphaFoldDB" id="A0A4U2YK61"/>
<evidence type="ECO:0000256" key="4">
    <source>
        <dbReference type="ARBA" id="ARBA00022833"/>
    </source>
</evidence>
<dbReference type="GO" id="GO:0046872">
    <property type="term" value="F:metal ion binding"/>
    <property type="evidence" value="ECO:0007669"/>
    <property type="project" value="UniProtKB-KW"/>
</dbReference>
<comment type="similarity">
    <text evidence="5">Belongs to the creatininase superfamily.</text>
</comment>
<dbReference type="InterPro" id="IPR024087">
    <property type="entry name" value="Creatininase-like_sf"/>
</dbReference>
<evidence type="ECO:0000256" key="1">
    <source>
        <dbReference type="ARBA" id="ARBA00001947"/>
    </source>
</evidence>
<keyword evidence="7" id="KW-1185">Reference proteome</keyword>
<comment type="cofactor">
    <cofactor evidence="1">
        <name>Zn(2+)</name>
        <dbReference type="ChEBI" id="CHEBI:29105"/>
    </cofactor>
</comment>
<dbReference type="SUPFAM" id="SSF102215">
    <property type="entry name" value="Creatininase"/>
    <property type="match status" value="1"/>
</dbReference>
<dbReference type="GO" id="GO:0016811">
    <property type="term" value="F:hydrolase activity, acting on carbon-nitrogen (but not peptide) bonds, in linear amides"/>
    <property type="evidence" value="ECO:0007669"/>
    <property type="project" value="TreeGrafter"/>
</dbReference>
<evidence type="ECO:0000256" key="2">
    <source>
        <dbReference type="ARBA" id="ARBA00022723"/>
    </source>
</evidence>
<dbReference type="PANTHER" id="PTHR35005:SF1">
    <property type="entry name" value="2-AMINO-5-FORMYLAMINO-6-RIBOSYLAMINOPYRIMIDIN-4(3H)-ONE 5'-MONOPHOSPHATE DEFORMYLASE"/>
    <property type="match status" value="1"/>
</dbReference>
<keyword evidence="4" id="KW-0862">Zinc</keyword>
<sequence length="251" mass="28119">MINNKSLLNIPWVDLNSNQPDFMIIATGSIEQHGPHLPLGADFFVANRIAQEITKRYSAVQLPFTSVGVNFMFEDWPGTISISAETYTNLIIEIGEKARRICQRILIINGHDENQPSLITASQRLVKEYGMEVVVLEWAEFVLDILRNICESKYEMHAGEGLTSIFLHWFPEMVIKENIEKGASVIGGIISDDIHLDHRAYNPQIISKNNGSTGVFGDPTIANEDKGSKIAEALIKRVNELIEELNWGTAK</sequence>
<keyword evidence="3" id="KW-0378">Hydrolase</keyword>
<dbReference type="InterPro" id="IPR003785">
    <property type="entry name" value="Creatininase/forma_Hydrolase"/>
</dbReference>
<dbReference type="EMBL" id="SZPU01000085">
    <property type="protein sequence ID" value="TKI60061.1"/>
    <property type="molecule type" value="Genomic_DNA"/>
</dbReference>
<reference evidence="6 7" key="1">
    <citation type="submission" date="2019-04" db="EMBL/GenBank/DDBJ databases">
        <title>Lysinibacillus genome sequencing.</title>
        <authorList>
            <person name="Dunlap C."/>
        </authorList>
    </citation>
    <scope>NUCLEOTIDE SEQUENCE [LARGE SCALE GENOMIC DNA]</scope>
    <source>
        <strain evidence="6 7">CCTCC AB 2010389</strain>
    </source>
</reference>
<proteinExistence type="inferred from homology"/>
<evidence type="ECO:0000256" key="3">
    <source>
        <dbReference type="ARBA" id="ARBA00022801"/>
    </source>
</evidence>
<dbReference type="RefSeq" id="WP_107896497.1">
    <property type="nucleotide sequence ID" value="NZ_PYWM01000021.1"/>
</dbReference>
<dbReference type="GO" id="GO:0009231">
    <property type="term" value="P:riboflavin biosynthetic process"/>
    <property type="evidence" value="ECO:0007669"/>
    <property type="project" value="TreeGrafter"/>
</dbReference>
<accession>A0A4U2YK61</accession>
<keyword evidence="2" id="KW-0479">Metal-binding</keyword>
<dbReference type="Gene3D" id="3.40.50.10310">
    <property type="entry name" value="Creatininase"/>
    <property type="match status" value="1"/>
</dbReference>
<organism evidence="6 7">
    <name type="scientific">Lysinibacillus mangiferihumi</name>
    <dbReference type="NCBI Taxonomy" id="1130819"/>
    <lineage>
        <taxon>Bacteria</taxon>
        <taxon>Bacillati</taxon>
        <taxon>Bacillota</taxon>
        <taxon>Bacilli</taxon>
        <taxon>Bacillales</taxon>
        <taxon>Bacillaceae</taxon>
        <taxon>Lysinibacillus</taxon>
    </lineage>
</organism>